<dbReference type="InterPro" id="IPR017438">
    <property type="entry name" value="ATP-NAD_kinase_N"/>
</dbReference>
<dbReference type="InterPro" id="IPR050187">
    <property type="entry name" value="Lipid_Phosphate_FormReg"/>
</dbReference>
<dbReference type="Pfam" id="PF00781">
    <property type="entry name" value="DAGK_cat"/>
    <property type="match status" value="1"/>
</dbReference>
<dbReference type="SUPFAM" id="SSF111331">
    <property type="entry name" value="NAD kinase/diacylglycerol kinase-like"/>
    <property type="match status" value="1"/>
</dbReference>
<evidence type="ECO:0000256" key="3">
    <source>
        <dbReference type="ARBA" id="ARBA00022679"/>
    </source>
</evidence>
<gene>
    <name evidence="10" type="ORF">ACFSCS_02465</name>
</gene>
<dbReference type="PANTHER" id="PTHR12358:SF54">
    <property type="entry name" value="SPHINGOSINE KINASE RELATED PROTEIN"/>
    <property type="match status" value="1"/>
</dbReference>
<keyword evidence="3 10" id="KW-0808">Transferase</keyword>
<organism evidence="10 11">
    <name type="scientific">Luteococcus peritonei</name>
    <dbReference type="NCBI Taxonomy" id="88874"/>
    <lineage>
        <taxon>Bacteria</taxon>
        <taxon>Bacillati</taxon>
        <taxon>Actinomycetota</taxon>
        <taxon>Actinomycetes</taxon>
        <taxon>Propionibacteriales</taxon>
        <taxon>Propionibacteriaceae</taxon>
        <taxon>Luteococcus</taxon>
    </lineage>
</organism>
<feature type="domain" description="DAGKc" evidence="9">
    <location>
        <begin position="1"/>
        <end position="125"/>
    </location>
</feature>
<evidence type="ECO:0000256" key="6">
    <source>
        <dbReference type="ARBA" id="ARBA00022840"/>
    </source>
</evidence>
<keyword evidence="7" id="KW-0443">Lipid metabolism</keyword>
<comment type="caution">
    <text evidence="10">The sequence shown here is derived from an EMBL/GenBank/DDBJ whole genome shotgun (WGS) entry which is preliminary data.</text>
</comment>
<reference evidence="11" key="1">
    <citation type="journal article" date="2019" name="Int. J. Syst. Evol. Microbiol.">
        <title>The Global Catalogue of Microorganisms (GCM) 10K type strain sequencing project: providing services to taxonomists for standard genome sequencing and annotation.</title>
        <authorList>
            <consortium name="The Broad Institute Genomics Platform"/>
            <consortium name="The Broad Institute Genome Sequencing Center for Infectious Disease"/>
            <person name="Wu L."/>
            <person name="Ma J."/>
        </authorList>
    </citation>
    <scope>NUCLEOTIDE SEQUENCE [LARGE SCALE GENOMIC DNA]</scope>
    <source>
        <strain evidence="11">CAIM 431</strain>
    </source>
</reference>
<dbReference type="InterPro" id="IPR016064">
    <property type="entry name" value="NAD/diacylglycerol_kinase_sf"/>
</dbReference>
<evidence type="ECO:0000256" key="4">
    <source>
        <dbReference type="ARBA" id="ARBA00022741"/>
    </source>
</evidence>
<evidence type="ECO:0000256" key="1">
    <source>
        <dbReference type="ARBA" id="ARBA00001946"/>
    </source>
</evidence>
<keyword evidence="4" id="KW-0547">Nucleotide-binding</keyword>
<evidence type="ECO:0000256" key="5">
    <source>
        <dbReference type="ARBA" id="ARBA00022777"/>
    </source>
</evidence>
<dbReference type="RefSeq" id="WP_343874866.1">
    <property type="nucleotide sequence ID" value="NZ_BAAAIX010000028.1"/>
</dbReference>
<dbReference type="PANTHER" id="PTHR12358">
    <property type="entry name" value="SPHINGOSINE KINASE"/>
    <property type="match status" value="1"/>
</dbReference>
<dbReference type="EMBL" id="JBHUFZ010000005">
    <property type="protein sequence ID" value="MFD1889047.1"/>
    <property type="molecule type" value="Genomic_DNA"/>
</dbReference>
<keyword evidence="7" id="KW-0594">Phospholipid biosynthesis</keyword>
<dbReference type="SMART" id="SM00046">
    <property type="entry name" value="DAGKc"/>
    <property type="match status" value="1"/>
</dbReference>
<evidence type="ECO:0000313" key="11">
    <source>
        <dbReference type="Proteomes" id="UP001597326"/>
    </source>
</evidence>
<dbReference type="Pfam" id="PF19279">
    <property type="entry name" value="YegS_C"/>
    <property type="match status" value="1"/>
</dbReference>
<keyword evidence="11" id="KW-1185">Reference proteome</keyword>
<dbReference type="InterPro" id="IPR001206">
    <property type="entry name" value="Diacylglycerol_kinase_cat_dom"/>
</dbReference>
<dbReference type="GO" id="GO:0016301">
    <property type="term" value="F:kinase activity"/>
    <property type="evidence" value="ECO:0007669"/>
    <property type="project" value="UniProtKB-KW"/>
</dbReference>
<evidence type="ECO:0000256" key="2">
    <source>
        <dbReference type="ARBA" id="ARBA00005983"/>
    </source>
</evidence>
<evidence type="ECO:0000256" key="7">
    <source>
        <dbReference type="ARBA" id="ARBA00023209"/>
    </source>
</evidence>
<dbReference type="EC" id="2.7.1.-" evidence="10"/>
<dbReference type="PROSITE" id="PS50146">
    <property type="entry name" value="DAGK"/>
    <property type="match status" value="1"/>
</dbReference>
<evidence type="ECO:0000313" key="10">
    <source>
        <dbReference type="EMBL" id="MFD1889047.1"/>
    </source>
</evidence>
<dbReference type="Gene3D" id="3.40.50.10330">
    <property type="entry name" value="Probable inorganic polyphosphate/atp-NAD kinase, domain 1"/>
    <property type="match status" value="1"/>
</dbReference>
<protein>
    <submittedName>
        <fullName evidence="10">Diacylglycerol/lipid kinase family protein</fullName>
        <ecNumber evidence="10">2.7.1.-</ecNumber>
    </submittedName>
</protein>
<keyword evidence="6" id="KW-0067">ATP-binding</keyword>
<sequence>MANPAAGRGRGAKALPSLVQRLRRAGHRLHVHESTSYADARLRTVQAVAASQPGDALVVVGGDGMAHLGLNACAGTQVPLGVVPVGTGNDFCRGTGAARSVAAASRAIAAGRTRLVDLAEVTGALREGAERRWVGSVVSTGYDARVNRRANAFPWSLGPASPLAYAGIALAELRTFEPMHYRLTIDGAVRELPAMFVAVGNAGYFGGGMNICPRADVTDGLLEVMLIHPVSRATLLRLLPSAFTGGYVKDPAVEHLRAREVRVAGTDEAGQAMFAMADGEELGPAPVTVRAVPGALHLFVP</sequence>
<keyword evidence="8" id="KW-1208">Phospholipid metabolism</keyword>
<evidence type="ECO:0000259" key="9">
    <source>
        <dbReference type="PROSITE" id="PS50146"/>
    </source>
</evidence>
<keyword evidence="5 10" id="KW-0418">Kinase</keyword>
<comment type="cofactor">
    <cofactor evidence="1">
        <name>Mg(2+)</name>
        <dbReference type="ChEBI" id="CHEBI:18420"/>
    </cofactor>
</comment>
<dbReference type="InterPro" id="IPR045540">
    <property type="entry name" value="YegS/DAGK_C"/>
</dbReference>
<dbReference type="Proteomes" id="UP001597326">
    <property type="component" value="Unassembled WGS sequence"/>
</dbReference>
<dbReference type="Gene3D" id="2.60.200.40">
    <property type="match status" value="1"/>
</dbReference>
<comment type="similarity">
    <text evidence="2">Belongs to the diacylglycerol/lipid kinase family.</text>
</comment>
<name>A0ABW4RRV0_9ACTN</name>
<evidence type="ECO:0000256" key="8">
    <source>
        <dbReference type="ARBA" id="ARBA00023264"/>
    </source>
</evidence>
<accession>A0ABW4RRV0</accession>
<keyword evidence="7" id="KW-0444">Lipid biosynthesis</keyword>
<proteinExistence type="inferred from homology"/>